<proteinExistence type="inferred from homology"/>
<dbReference type="PANTHER" id="PTHR21716">
    <property type="entry name" value="TRANSMEMBRANE PROTEIN"/>
    <property type="match status" value="1"/>
</dbReference>
<dbReference type="RefSeq" id="WP_138649979.1">
    <property type="nucleotide sequence ID" value="NZ_VCKW01000349.1"/>
</dbReference>
<keyword evidence="6 9" id="KW-1133">Transmembrane helix</keyword>
<organism evidence="10 11">
    <name type="scientific">Actinomadura soli</name>
    <dbReference type="NCBI Taxonomy" id="2508997"/>
    <lineage>
        <taxon>Bacteria</taxon>
        <taxon>Bacillati</taxon>
        <taxon>Actinomycetota</taxon>
        <taxon>Actinomycetes</taxon>
        <taxon>Streptosporangiales</taxon>
        <taxon>Thermomonosporaceae</taxon>
        <taxon>Actinomadura</taxon>
    </lineage>
</organism>
<comment type="similarity">
    <text evidence="2">Belongs to the autoinducer-2 exporter (AI-2E) (TC 2.A.86) family.</text>
</comment>
<evidence type="ECO:0000256" key="4">
    <source>
        <dbReference type="ARBA" id="ARBA00022475"/>
    </source>
</evidence>
<dbReference type="PANTHER" id="PTHR21716:SF53">
    <property type="entry name" value="PERMEASE PERM-RELATED"/>
    <property type="match status" value="1"/>
</dbReference>
<dbReference type="GO" id="GO:0005886">
    <property type="term" value="C:plasma membrane"/>
    <property type="evidence" value="ECO:0007669"/>
    <property type="project" value="UniProtKB-SubCell"/>
</dbReference>
<evidence type="ECO:0000256" key="6">
    <source>
        <dbReference type="ARBA" id="ARBA00022989"/>
    </source>
</evidence>
<feature type="compositionally biased region" description="Gly residues" evidence="8">
    <location>
        <begin position="34"/>
        <end position="71"/>
    </location>
</feature>
<protein>
    <submittedName>
        <fullName evidence="10">AI-2E family transporter</fullName>
    </submittedName>
</protein>
<keyword evidence="4" id="KW-1003">Cell membrane</keyword>
<dbReference type="EMBL" id="VCKW01000349">
    <property type="protein sequence ID" value="TMQ89931.1"/>
    <property type="molecule type" value="Genomic_DNA"/>
</dbReference>
<evidence type="ECO:0000256" key="5">
    <source>
        <dbReference type="ARBA" id="ARBA00022692"/>
    </source>
</evidence>
<comment type="subcellular location">
    <subcellularLocation>
        <location evidence="1">Cell membrane</location>
        <topology evidence="1">Multi-pass membrane protein</topology>
    </subcellularLocation>
</comment>
<dbReference type="InterPro" id="IPR002549">
    <property type="entry name" value="AI-2E-like"/>
</dbReference>
<evidence type="ECO:0000256" key="8">
    <source>
        <dbReference type="SAM" id="MobiDB-lite"/>
    </source>
</evidence>
<dbReference type="Pfam" id="PF01594">
    <property type="entry name" value="AI-2E_transport"/>
    <property type="match status" value="1"/>
</dbReference>
<dbReference type="OrthoDB" id="5242074at2"/>
<feature type="compositionally biased region" description="Pro residues" evidence="8">
    <location>
        <begin position="15"/>
        <end position="33"/>
    </location>
</feature>
<dbReference type="AlphaFoldDB" id="A0A5C4J007"/>
<feature type="transmembrane region" description="Helical" evidence="9">
    <location>
        <begin position="220"/>
        <end position="244"/>
    </location>
</feature>
<feature type="transmembrane region" description="Helical" evidence="9">
    <location>
        <begin position="143"/>
        <end position="164"/>
    </location>
</feature>
<feature type="transmembrane region" description="Helical" evidence="9">
    <location>
        <begin position="336"/>
        <end position="359"/>
    </location>
</feature>
<feature type="region of interest" description="Disordered" evidence="8">
    <location>
        <begin position="1"/>
        <end position="75"/>
    </location>
</feature>
<evidence type="ECO:0000256" key="9">
    <source>
        <dbReference type="SAM" id="Phobius"/>
    </source>
</evidence>
<dbReference type="Proteomes" id="UP000309174">
    <property type="component" value="Unassembled WGS sequence"/>
</dbReference>
<keyword evidence="7 9" id="KW-0472">Membrane</keyword>
<sequence>MPQTPGDSDAHAPADVPPDTPAGPPPTGGPPAAGPGGAGPGGVGPGGVGPGGVGPGGVGPGGVGPGGVGPGGGPPGRMPPWLPRAFLLAGAVVLLFLAGLWLLERLRELLLLLLTSLFLAFAIEPGVNWLARRGWRRGPATAVMFLVIAVLVGGFLGGIGSLLATQAMNLIDGFPGYVGHLIGWINSTFGTNLSQDTLFQRLPTVTDTLTRHLSSVAGNVWGIGATAFGVIFKSLGVLLFTFYLSAEGPQFRRTVCSLLPPRRQRQVLWAWEIAVEKTGGYIYSRALLALLSGGAHFIAMIGLGVPYAATLALWVGVVSQFIPAVGTYLAGAVPVLIALTVAPSTALWMLLFVIGYQQLENYLLQPRITARTLDMHPAVAFGLILAGAAVMGPIGVLLALPVGASVQAFASAYVRRYDIEEHPLTVPDAPAGAIWRWLRRK</sequence>
<evidence type="ECO:0000313" key="11">
    <source>
        <dbReference type="Proteomes" id="UP000309174"/>
    </source>
</evidence>
<evidence type="ECO:0000256" key="3">
    <source>
        <dbReference type="ARBA" id="ARBA00022448"/>
    </source>
</evidence>
<evidence type="ECO:0000313" key="10">
    <source>
        <dbReference type="EMBL" id="TMQ89931.1"/>
    </source>
</evidence>
<keyword evidence="11" id="KW-1185">Reference proteome</keyword>
<comment type="caution">
    <text evidence="10">The sequence shown here is derived from an EMBL/GenBank/DDBJ whole genome shotgun (WGS) entry which is preliminary data.</text>
</comment>
<feature type="transmembrane region" description="Helical" evidence="9">
    <location>
        <begin position="379"/>
        <end position="400"/>
    </location>
</feature>
<evidence type="ECO:0000256" key="2">
    <source>
        <dbReference type="ARBA" id="ARBA00009773"/>
    </source>
</evidence>
<feature type="transmembrane region" description="Helical" evidence="9">
    <location>
        <begin position="109"/>
        <end position="131"/>
    </location>
</feature>
<name>A0A5C4J007_9ACTN</name>
<keyword evidence="5 9" id="KW-0812">Transmembrane</keyword>
<feature type="transmembrane region" description="Helical" evidence="9">
    <location>
        <begin position="85"/>
        <end position="103"/>
    </location>
</feature>
<evidence type="ECO:0000256" key="7">
    <source>
        <dbReference type="ARBA" id="ARBA00023136"/>
    </source>
</evidence>
<gene>
    <name evidence="10" type="ORF">ETD83_37660</name>
</gene>
<evidence type="ECO:0000256" key="1">
    <source>
        <dbReference type="ARBA" id="ARBA00004651"/>
    </source>
</evidence>
<keyword evidence="3" id="KW-0813">Transport</keyword>
<accession>A0A5C4J007</accession>
<dbReference type="GO" id="GO:0055085">
    <property type="term" value="P:transmembrane transport"/>
    <property type="evidence" value="ECO:0007669"/>
    <property type="project" value="TreeGrafter"/>
</dbReference>
<reference evidence="10 11" key="1">
    <citation type="submission" date="2019-05" db="EMBL/GenBank/DDBJ databases">
        <title>Draft genome sequence of Actinomadura sp. 14C53.</title>
        <authorList>
            <person name="Saricaoglu S."/>
            <person name="Isik K."/>
        </authorList>
    </citation>
    <scope>NUCLEOTIDE SEQUENCE [LARGE SCALE GENOMIC DNA]</scope>
    <source>
        <strain evidence="10 11">14C53</strain>
    </source>
</reference>